<feature type="compositionally biased region" description="Basic and acidic residues" evidence="1">
    <location>
        <begin position="491"/>
        <end position="500"/>
    </location>
</feature>
<reference evidence="4" key="1">
    <citation type="submission" date="2022-05" db="EMBL/GenBank/DDBJ databases">
        <title>A methanotrophic Mycobacterium dominates a cave microbial ecosystem.</title>
        <authorList>
            <person name="Van Spanning R.J.M."/>
            <person name="Guan Q."/>
            <person name="Melkonian C."/>
            <person name="Gallant J."/>
            <person name="Polerecky L."/>
            <person name="Flot J.-F."/>
            <person name="Brandt B.W."/>
            <person name="Braster M."/>
            <person name="Iturbe Espinoza P."/>
            <person name="Aerts J."/>
            <person name="Meima-Franke M."/>
            <person name="Piersma S.R."/>
            <person name="Bunduc C."/>
            <person name="Ummels R."/>
            <person name="Pain A."/>
            <person name="Fleming E.J."/>
            <person name="van der Wel N."/>
            <person name="Gherman V.D."/>
            <person name="Sarbu S.M."/>
            <person name="Bodelier P.L.E."/>
            <person name="Bitter W."/>
        </authorList>
    </citation>
    <scope>NUCLEOTIDE SEQUENCE</scope>
    <source>
        <strain evidence="4">Sulfur Cave</strain>
    </source>
</reference>
<feature type="region of interest" description="Disordered" evidence="1">
    <location>
        <begin position="300"/>
        <end position="339"/>
    </location>
</feature>
<feature type="domain" description="PPE-PPW subfamily C-terminal" evidence="3">
    <location>
        <begin position="444"/>
        <end position="489"/>
    </location>
</feature>
<evidence type="ECO:0000313" key="5">
    <source>
        <dbReference type="Proteomes" id="UP001056610"/>
    </source>
</evidence>
<feature type="region of interest" description="Disordered" evidence="1">
    <location>
        <begin position="472"/>
        <end position="500"/>
    </location>
</feature>
<dbReference type="Pfam" id="PF00823">
    <property type="entry name" value="PPE"/>
    <property type="match status" value="1"/>
</dbReference>
<keyword evidence="5" id="KW-1185">Reference proteome</keyword>
<feature type="domain" description="PPE" evidence="2">
    <location>
        <begin position="6"/>
        <end position="168"/>
    </location>
</feature>
<accession>A0ABY4QTM7</accession>
<feature type="compositionally biased region" description="Pro residues" evidence="1">
    <location>
        <begin position="301"/>
        <end position="311"/>
    </location>
</feature>
<feature type="compositionally biased region" description="Low complexity" evidence="1">
    <location>
        <begin position="326"/>
        <end position="339"/>
    </location>
</feature>
<evidence type="ECO:0000259" key="3">
    <source>
        <dbReference type="Pfam" id="PF18878"/>
    </source>
</evidence>
<evidence type="ECO:0000259" key="2">
    <source>
        <dbReference type="Pfam" id="PF00823"/>
    </source>
</evidence>
<proteinExistence type="predicted"/>
<gene>
    <name evidence="4" type="ORF">M5I08_12535</name>
</gene>
<organism evidence="4 5">
    <name type="scientific">Candidatus Mycobacterium methanotrophicum</name>
    <dbReference type="NCBI Taxonomy" id="2943498"/>
    <lineage>
        <taxon>Bacteria</taxon>
        <taxon>Bacillati</taxon>
        <taxon>Actinomycetota</taxon>
        <taxon>Actinomycetes</taxon>
        <taxon>Mycobacteriales</taxon>
        <taxon>Mycobacteriaceae</taxon>
        <taxon>Mycobacterium</taxon>
    </lineage>
</organism>
<dbReference type="PANTHER" id="PTHR46766">
    <property type="entry name" value="GLUTAMINE-RICH PROTEIN 2"/>
    <property type="match status" value="1"/>
</dbReference>
<sequence length="500" mass="50321">MISPAWMASPPEVHSALLSSGPGPGSLTAAAGAWNSLSTGYASVAEELAALLAAVQAGAWEGPSAERYVAAHLPFLAWLVQASAKSASMAVQHEAAATAYTAALAAMPTLPELAANHTVHGVLLATNFFGINTVPIALNEADYARMWIQAATTMSTYEAVSDAAVASAPRTDPAPQIVSYARPADGEFGGGGDNGMLPIIDNDAGDPYALSWWINRLLEVPQTLWRDVELIAKHPAQGFTQLFADIGGLASDEFGHALQAVEYFPQLLALPLAVPAAAAGGVAGLGGLAGIQVEAATAPAVSPPVPTPQPHGLPLAANSPAAMGFSTSPGTTTASAPAPSATSVVSSAATPTPAGGGAGFVPPYAVGPPGIGVDSGMNSRASSGAKKKGSEPEAAAAAAVAAAAQVHRRTRQRRRAAMRANGHEFMEAHTNVDPDWGVPDSPSSDRGAGPLGFAGTVGKETAPAAAGLTTLADDEFGSGPQIPMLPNSWDRAGKPAGCHE</sequence>
<dbReference type="InterPro" id="IPR043641">
    <property type="entry name" value="PPE-PPW_C"/>
</dbReference>
<dbReference type="InterPro" id="IPR000030">
    <property type="entry name" value="PPE_dom"/>
</dbReference>
<dbReference type="Proteomes" id="UP001056610">
    <property type="component" value="Chromosome"/>
</dbReference>
<feature type="region of interest" description="Disordered" evidence="1">
    <location>
        <begin position="425"/>
        <end position="457"/>
    </location>
</feature>
<dbReference type="EMBL" id="CP097320">
    <property type="protein sequence ID" value="UQX13075.1"/>
    <property type="molecule type" value="Genomic_DNA"/>
</dbReference>
<dbReference type="RefSeq" id="WP_219066921.1">
    <property type="nucleotide sequence ID" value="NZ_CAJUXY010000012.1"/>
</dbReference>
<name>A0ABY4QTM7_9MYCO</name>
<evidence type="ECO:0000313" key="4">
    <source>
        <dbReference type="EMBL" id="UQX13075.1"/>
    </source>
</evidence>
<dbReference type="PANTHER" id="PTHR46766:SF1">
    <property type="entry name" value="GLUTAMINE-RICH PROTEIN 2"/>
    <property type="match status" value="1"/>
</dbReference>
<protein>
    <submittedName>
        <fullName evidence="4">PPE domain-containing protein</fullName>
    </submittedName>
</protein>
<evidence type="ECO:0000256" key="1">
    <source>
        <dbReference type="SAM" id="MobiDB-lite"/>
    </source>
</evidence>
<dbReference type="Pfam" id="PF18878">
    <property type="entry name" value="PPE-PPW"/>
    <property type="match status" value="1"/>
</dbReference>